<keyword evidence="4" id="KW-0812">Transmembrane</keyword>
<protein>
    <recommendedName>
        <fullName evidence="7">Late embryogenesis abundant protein LEA-2 subgroup domain-containing protein</fullName>
    </recommendedName>
</protein>
<evidence type="ECO:0000256" key="1">
    <source>
        <dbReference type="ARBA" id="ARBA00004370"/>
    </source>
</evidence>
<feature type="compositionally biased region" description="Basic residues" evidence="3">
    <location>
        <begin position="142"/>
        <end position="151"/>
    </location>
</feature>
<keyword evidence="2 4" id="KW-0472">Membrane</keyword>
<evidence type="ECO:0000256" key="3">
    <source>
        <dbReference type="SAM" id="MobiDB-lite"/>
    </source>
</evidence>
<dbReference type="InterPro" id="IPR044839">
    <property type="entry name" value="NDR1-like"/>
</dbReference>
<evidence type="ECO:0000313" key="5">
    <source>
        <dbReference type="EnsemblPlants" id="Kaladp1129s0015.1.v1.1.CDS.1"/>
    </source>
</evidence>
<dbReference type="GO" id="GO:0098542">
    <property type="term" value="P:defense response to other organism"/>
    <property type="evidence" value="ECO:0007669"/>
    <property type="project" value="InterPro"/>
</dbReference>
<feature type="compositionally biased region" description="Basic and acidic residues" evidence="3">
    <location>
        <begin position="57"/>
        <end position="68"/>
    </location>
</feature>
<name>A0A7N0VJF9_KALFE</name>
<dbReference type="PANTHER" id="PTHR31234">
    <property type="entry name" value="LATE EMBRYOGENESIS ABUNDANT (LEA) HYDROXYPROLINE-RICH GLYCOPROTEIN FAMILY"/>
    <property type="match status" value="1"/>
</dbReference>
<organism evidence="5 6">
    <name type="scientific">Kalanchoe fedtschenkoi</name>
    <name type="common">Lavender scallops</name>
    <name type="synonym">South American air plant</name>
    <dbReference type="NCBI Taxonomy" id="63787"/>
    <lineage>
        <taxon>Eukaryota</taxon>
        <taxon>Viridiplantae</taxon>
        <taxon>Streptophyta</taxon>
        <taxon>Embryophyta</taxon>
        <taxon>Tracheophyta</taxon>
        <taxon>Spermatophyta</taxon>
        <taxon>Magnoliopsida</taxon>
        <taxon>eudicotyledons</taxon>
        <taxon>Gunneridae</taxon>
        <taxon>Pentapetalae</taxon>
        <taxon>Saxifragales</taxon>
        <taxon>Crassulaceae</taxon>
        <taxon>Kalanchoe</taxon>
    </lineage>
</organism>
<accession>A0A7N0VJF9</accession>
<reference evidence="5" key="1">
    <citation type="submission" date="2021-01" db="UniProtKB">
        <authorList>
            <consortium name="EnsemblPlants"/>
        </authorList>
    </citation>
    <scope>IDENTIFICATION</scope>
</reference>
<feature type="compositionally biased region" description="Low complexity" evidence="3">
    <location>
        <begin position="69"/>
        <end position="88"/>
    </location>
</feature>
<evidence type="ECO:0000256" key="2">
    <source>
        <dbReference type="ARBA" id="ARBA00023136"/>
    </source>
</evidence>
<feature type="compositionally biased region" description="Basic and acidic residues" evidence="3">
    <location>
        <begin position="122"/>
        <end position="133"/>
    </location>
</feature>
<proteinExistence type="predicted"/>
<evidence type="ECO:0000256" key="4">
    <source>
        <dbReference type="SAM" id="Phobius"/>
    </source>
</evidence>
<dbReference type="GO" id="GO:0005886">
    <property type="term" value="C:plasma membrane"/>
    <property type="evidence" value="ECO:0007669"/>
    <property type="project" value="TreeGrafter"/>
</dbReference>
<feature type="transmembrane region" description="Helical" evidence="4">
    <location>
        <begin position="158"/>
        <end position="187"/>
    </location>
</feature>
<dbReference type="Gramene" id="Kaladp1129s0015.1.v1.1">
    <property type="protein sequence ID" value="Kaladp1129s0015.1.v1.1.CDS.1"/>
    <property type="gene ID" value="Kaladp1129s0015.v1.1"/>
</dbReference>
<evidence type="ECO:0008006" key="7">
    <source>
        <dbReference type="Google" id="ProtNLM"/>
    </source>
</evidence>
<dbReference type="OMA" id="GHCQIEL"/>
<dbReference type="Proteomes" id="UP000594263">
    <property type="component" value="Unplaced"/>
</dbReference>
<feature type="region of interest" description="Disordered" evidence="3">
    <location>
        <begin position="1"/>
        <end position="151"/>
    </location>
</feature>
<evidence type="ECO:0000313" key="6">
    <source>
        <dbReference type="Proteomes" id="UP000594263"/>
    </source>
</evidence>
<feature type="compositionally biased region" description="Basic and acidic residues" evidence="3">
    <location>
        <begin position="35"/>
        <end position="47"/>
    </location>
</feature>
<dbReference type="PANTHER" id="PTHR31234:SF42">
    <property type="entry name" value="LATE EMBRYOGENESIS ABUNDANT (LEA) HYDROXYPROLINE-RICH GLYCOPROTEIN FAMILY"/>
    <property type="match status" value="1"/>
</dbReference>
<comment type="subcellular location">
    <subcellularLocation>
        <location evidence="1">Membrane</location>
    </subcellularLocation>
</comment>
<dbReference type="AlphaFoldDB" id="A0A7N0VJF9"/>
<dbReference type="EnsemblPlants" id="Kaladp1129s0015.1.v1.1">
    <property type="protein sequence ID" value="Kaladp1129s0015.1.v1.1.CDS.1"/>
    <property type="gene ID" value="Kaladp1129s0015.v1.1"/>
</dbReference>
<feature type="compositionally biased region" description="Basic residues" evidence="3">
    <location>
        <begin position="97"/>
        <end position="107"/>
    </location>
</feature>
<sequence length="342" mass="39736">MSHVETNPYFVQGTQHPRDGPDQPHPTAPPHGQGPRHDPPHPTDQHPRFMLPAQQEHGTHNAPDHHEPQPQSQGPQHIHIPHPQAPHSFQIPLQQGKPKKSKDKRGQRQTGQHHSQLPHIYVPHDIRRQEPQHRQQQQQQRHQPHGLRVPHPRRTRPVTWFVAFFCAIFWLIIFLGGLIVLVIYFIYRPHSPQYELSQVALNAAYLDTGNLLNADVRLLANFTNINKKVKVEFKDMIMNLYYGKTLIATQYIKPFAETRREHVLLDIHMVSSQVQLPLEDSRRLARQLFNNRVSLQVRGYFRTRYNLGSLLRYTYTLYSNCRVNVTGPPNGVLVGKSCRTKR</sequence>
<keyword evidence="4" id="KW-1133">Transmembrane helix</keyword>
<keyword evidence="6" id="KW-1185">Reference proteome</keyword>